<dbReference type="InterPro" id="IPR014044">
    <property type="entry name" value="CAP_dom"/>
</dbReference>
<dbReference type="PANTHER" id="PTHR31157">
    <property type="entry name" value="SCP DOMAIN-CONTAINING PROTEIN"/>
    <property type="match status" value="1"/>
</dbReference>
<sequence length="326" mass="35707">MKELIKKYFIPHEGNDYKPHFFRERAVAGFAAFLLFIFALTFVYSNVVLGNYNFLAQVLPPALVGFANTDRTSNSLPELKVNPLLVLAAKYKADDMAAKSYFAHISPEGLSPWFWFGKAGYSFSYAGENLAVDFSESADVNTAWMNSAGHRANLLNKNFTEIGIATAKGFYQGRETTFVVQLFGTPLPVFVAPPKTPVAAPVPTATKPPPKPTAVPKVAVETETKAPAQVAGEDVQVIAQNTGENSLYMEVKKAEAYKILSSPNESLAYLYMILGALVGLALIVMIVVEIKYQHPRHILYGLLLLVLIGGLIYLNLNLLSTNVLII</sequence>
<reference evidence="3 4" key="1">
    <citation type="journal article" date="2016" name="Nat. Commun.">
        <title>Thousands of microbial genomes shed light on interconnected biogeochemical processes in an aquifer system.</title>
        <authorList>
            <person name="Anantharaman K."/>
            <person name="Brown C.T."/>
            <person name="Hug L.A."/>
            <person name="Sharon I."/>
            <person name="Castelle C.J."/>
            <person name="Probst A.J."/>
            <person name="Thomas B.C."/>
            <person name="Singh A."/>
            <person name="Wilkins M.J."/>
            <person name="Karaoz U."/>
            <person name="Brodie E.L."/>
            <person name="Williams K.H."/>
            <person name="Hubbard S.S."/>
            <person name="Banfield J.F."/>
        </authorList>
    </citation>
    <scope>NUCLEOTIDE SEQUENCE [LARGE SCALE GENOMIC DNA]</scope>
</reference>
<gene>
    <name evidence="3" type="ORF">A2930_00230</name>
</gene>
<evidence type="ECO:0000256" key="1">
    <source>
        <dbReference type="SAM" id="Phobius"/>
    </source>
</evidence>
<name>A0A1F5X1W8_9BACT</name>
<dbReference type="InterPro" id="IPR035940">
    <property type="entry name" value="CAP_sf"/>
</dbReference>
<dbReference type="Pfam" id="PF00188">
    <property type="entry name" value="CAP"/>
    <property type="match status" value="1"/>
</dbReference>
<comment type="caution">
    <text evidence="3">The sequence shown here is derived from an EMBL/GenBank/DDBJ whole genome shotgun (WGS) entry which is preliminary data.</text>
</comment>
<keyword evidence="1" id="KW-0812">Transmembrane</keyword>
<dbReference type="Proteomes" id="UP000178114">
    <property type="component" value="Unassembled WGS sequence"/>
</dbReference>
<dbReference type="PANTHER" id="PTHR31157:SF1">
    <property type="entry name" value="SCP DOMAIN-CONTAINING PROTEIN"/>
    <property type="match status" value="1"/>
</dbReference>
<organism evidence="3 4">
    <name type="scientific">Candidatus Giovannonibacteria bacterium RIFCSPLOWO2_01_FULL_45_34</name>
    <dbReference type="NCBI Taxonomy" id="1798351"/>
    <lineage>
        <taxon>Bacteria</taxon>
        <taxon>Candidatus Giovannoniibacteriota</taxon>
    </lineage>
</organism>
<evidence type="ECO:0000313" key="4">
    <source>
        <dbReference type="Proteomes" id="UP000178114"/>
    </source>
</evidence>
<evidence type="ECO:0000313" key="3">
    <source>
        <dbReference type="EMBL" id="OGF81889.1"/>
    </source>
</evidence>
<dbReference type="SUPFAM" id="SSF55797">
    <property type="entry name" value="PR-1-like"/>
    <property type="match status" value="1"/>
</dbReference>
<accession>A0A1F5X1W8</accession>
<feature type="transmembrane region" description="Helical" evidence="1">
    <location>
        <begin position="297"/>
        <end position="316"/>
    </location>
</feature>
<dbReference type="EMBL" id="MFID01000002">
    <property type="protein sequence ID" value="OGF81889.1"/>
    <property type="molecule type" value="Genomic_DNA"/>
</dbReference>
<feature type="transmembrane region" description="Helical" evidence="1">
    <location>
        <begin position="268"/>
        <end position="290"/>
    </location>
</feature>
<protein>
    <recommendedName>
        <fullName evidence="2">SCP domain-containing protein</fullName>
    </recommendedName>
</protein>
<dbReference type="Gene3D" id="3.40.33.10">
    <property type="entry name" value="CAP"/>
    <property type="match status" value="1"/>
</dbReference>
<dbReference type="CDD" id="cd05379">
    <property type="entry name" value="CAP_bacterial"/>
    <property type="match status" value="1"/>
</dbReference>
<evidence type="ECO:0000259" key="2">
    <source>
        <dbReference type="Pfam" id="PF00188"/>
    </source>
</evidence>
<keyword evidence="1" id="KW-0472">Membrane</keyword>
<keyword evidence="1" id="KW-1133">Transmembrane helix</keyword>
<feature type="domain" description="SCP" evidence="2">
    <location>
        <begin position="68"/>
        <end position="183"/>
    </location>
</feature>
<feature type="transmembrane region" description="Helical" evidence="1">
    <location>
        <begin position="26"/>
        <end position="44"/>
    </location>
</feature>
<dbReference type="AlphaFoldDB" id="A0A1F5X1W8"/>
<dbReference type="STRING" id="1798351.A2930_00230"/>
<proteinExistence type="predicted"/>